<reference evidence="2" key="2">
    <citation type="submission" date="2025-08" db="UniProtKB">
        <authorList>
            <consortium name="RefSeq"/>
        </authorList>
    </citation>
    <scope>IDENTIFICATION</scope>
    <source>
        <tissue evidence="2">Leaf</tissue>
    </source>
</reference>
<dbReference type="Proteomes" id="UP000504610">
    <property type="component" value="Chromosome 4"/>
</dbReference>
<accession>A0A9W3DIF7</accession>
<proteinExistence type="predicted"/>
<keyword evidence="1" id="KW-1185">Reference proteome</keyword>
<dbReference type="AlphaFoldDB" id="A0A9W3DIF7"/>
<evidence type="ECO:0000313" key="1">
    <source>
        <dbReference type="Proteomes" id="UP000504610"/>
    </source>
</evidence>
<organism evidence="1 2">
    <name type="scientific">Raphanus sativus</name>
    <name type="common">Radish</name>
    <name type="synonym">Raphanus raphanistrum var. sativus</name>
    <dbReference type="NCBI Taxonomy" id="3726"/>
    <lineage>
        <taxon>Eukaryota</taxon>
        <taxon>Viridiplantae</taxon>
        <taxon>Streptophyta</taxon>
        <taxon>Embryophyta</taxon>
        <taxon>Tracheophyta</taxon>
        <taxon>Spermatophyta</taxon>
        <taxon>Magnoliopsida</taxon>
        <taxon>eudicotyledons</taxon>
        <taxon>Gunneridae</taxon>
        <taxon>Pentapetalae</taxon>
        <taxon>rosids</taxon>
        <taxon>malvids</taxon>
        <taxon>Brassicales</taxon>
        <taxon>Brassicaceae</taxon>
        <taxon>Brassiceae</taxon>
        <taxon>Raphanus</taxon>
    </lineage>
</organism>
<dbReference type="RefSeq" id="XP_056863672.1">
    <property type="nucleotide sequence ID" value="XM_057007692.1"/>
</dbReference>
<dbReference type="OrthoDB" id="10444898at2759"/>
<evidence type="ECO:0000313" key="2">
    <source>
        <dbReference type="RefSeq" id="XP_056863672.1"/>
    </source>
</evidence>
<dbReference type="GeneID" id="108850245"/>
<reference evidence="1" key="1">
    <citation type="journal article" date="2019" name="Database">
        <title>The radish genome database (RadishGD): an integrated information resource for radish genomics.</title>
        <authorList>
            <person name="Yu H.J."/>
            <person name="Baek S."/>
            <person name="Lee Y.J."/>
            <person name="Cho A."/>
            <person name="Mun J.H."/>
        </authorList>
    </citation>
    <scope>NUCLEOTIDE SEQUENCE [LARGE SCALE GENOMIC DNA]</scope>
    <source>
        <strain evidence="1">cv. WK10039</strain>
    </source>
</reference>
<sequence length="173" mass="19471">MKARPFTATRQRMIGERSGGLSVSLRFFFLSSFLFLSSFSSLLGDENGDFFSSSSLCFSSTKLPLVGSCRRSYRQHPLYRLVSCTEEDGEISLSWWLSDKKENGDCWQIERGIDQLASSRINLALCQTKPSGLLIKVVKEGKHQAALMETRLQSQKEDRDGQHLMMLCSSARG</sequence>
<name>A0A9W3DIF7_RAPSA</name>
<gene>
    <name evidence="2" type="primary">LOC108850245</name>
</gene>
<protein>
    <submittedName>
        <fullName evidence="2">Uncharacterized protein LOC108850245 isoform X2</fullName>
    </submittedName>
</protein>